<reference evidence="1 2" key="1">
    <citation type="submission" date="2019-06" db="EMBL/GenBank/DDBJ databases">
        <title>Sequencing the genomes of 1000 actinobacteria strains.</title>
        <authorList>
            <person name="Klenk H.-P."/>
        </authorList>
    </citation>
    <scope>NUCLEOTIDE SEQUENCE [LARGE SCALE GENOMIC DNA]</scope>
    <source>
        <strain evidence="1 2">DSM 43866</strain>
    </source>
</reference>
<dbReference type="AlphaFoldDB" id="A0A561VMN2"/>
<sequence>MPGPDRPVYEPVATRGQVAATLTGILDGRPDDVFGRTAIRVYRWDTR</sequence>
<name>A0A561VMN2_ACTTI</name>
<evidence type="ECO:0000313" key="1">
    <source>
        <dbReference type="EMBL" id="TWG12868.1"/>
    </source>
</evidence>
<accession>A0A561VMN2</accession>
<protein>
    <submittedName>
        <fullName evidence="1">Uncharacterized protein</fullName>
    </submittedName>
</protein>
<keyword evidence="2" id="KW-1185">Reference proteome</keyword>
<dbReference type="Proteomes" id="UP000320239">
    <property type="component" value="Unassembled WGS sequence"/>
</dbReference>
<organism evidence="1 2">
    <name type="scientific">Actinoplanes teichomyceticus</name>
    <dbReference type="NCBI Taxonomy" id="1867"/>
    <lineage>
        <taxon>Bacteria</taxon>
        <taxon>Bacillati</taxon>
        <taxon>Actinomycetota</taxon>
        <taxon>Actinomycetes</taxon>
        <taxon>Micromonosporales</taxon>
        <taxon>Micromonosporaceae</taxon>
        <taxon>Actinoplanes</taxon>
    </lineage>
</organism>
<comment type="caution">
    <text evidence="1">The sequence shown here is derived from an EMBL/GenBank/DDBJ whole genome shotgun (WGS) entry which is preliminary data.</text>
</comment>
<evidence type="ECO:0000313" key="2">
    <source>
        <dbReference type="Proteomes" id="UP000320239"/>
    </source>
</evidence>
<proteinExistence type="predicted"/>
<dbReference type="EMBL" id="VIWY01000005">
    <property type="protein sequence ID" value="TWG12868.1"/>
    <property type="molecule type" value="Genomic_DNA"/>
</dbReference>
<gene>
    <name evidence="1" type="ORF">FHX34_105736</name>
</gene>